<accession>X6NHF9</accession>
<evidence type="ECO:0000313" key="3">
    <source>
        <dbReference type="Proteomes" id="UP000023152"/>
    </source>
</evidence>
<feature type="transmembrane region" description="Helical" evidence="1">
    <location>
        <begin position="152"/>
        <end position="169"/>
    </location>
</feature>
<dbReference type="EMBL" id="ASPP01008303">
    <property type="protein sequence ID" value="ETO25760.1"/>
    <property type="molecule type" value="Genomic_DNA"/>
</dbReference>
<organism evidence="2 3">
    <name type="scientific">Reticulomyxa filosa</name>
    <dbReference type="NCBI Taxonomy" id="46433"/>
    <lineage>
        <taxon>Eukaryota</taxon>
        <taxon>Sar</taxon>
        <taxon>Rhizaria</taxon>
        <taxon>Retaria</taxon>
        <taxon>Foraminifera</taxon>
        <taxon>Monothalamids</taxon>
        <taxon>Reticulomyxidae</taxon>
        <taxon>Reticulomyxa</taxon>
    </lineage>
</organism>
<protein>
    <submittedName>
        <fullName evidence="2">Uncharacterized protein</fullName>
    </submittedName>
</protein>
<dbReference type="AlphaFoldDB" id="X6NHF9"/>
<evidence type="ECO:0000313" key="2">
    <source>
        <dbReference type="EMBL" id="ETO25760.1"/>
    </source>
</evidence>
<gene>
    <name evidence="2" type="ORF">RFI_11381</name>
</gene>
<keyword evidence="1" id="KW-0812">Transmembrane</keyword>
<keyword evidence="1" id="KW-1133">Transmembrane helix</keyword>
<comment type="caution">
    <text evidence="2">The sequence shown here is derived from an EMBL/GenBank/DDBJ whole genome shotgun (WGS) entry which is preliminary data.</text>
</comment>
<keyword evidence="3" id="KW-1185">Reference proteome</keyword>
<reference evidence="2 3" key="1">
    <citation type="journal article" date="2013" name="Curr. Biol.">
        <title>The Genome of the Foraminiferan Reticulomyxa filosa.</title>
        <authorList>
            <person name="Glockner G."/>
            <person name="Hulsmann N."/>
            <person name="Schleicher M."/>
            <person name="Noegel A.A."/>
            <person name="Eichinger L."/>
            <person name="Gallinger C."/>
            <person name="Pawlowski J."/>
            <person name="Sierra R."/>
            <person name="Euteneuer U."/>
            <person name="Pillet L."/>
            <person name="Moustafa A."/>
            <person name="Platzer M."/>
            <person name="Groth M."/>
            <person name="Szafranski K."/>
            <person name="Schliwa M."/>
        </authorList>
    </citation>
    <scope>NUCLEOTIDE SEQUENCE [LARGE SCALE GENOMIC DNA]</scope>
</reference>
<keyword evidence="1" id="KW-0472">Membrane</keyword>
<name>X6NHF9_RETFI</name>
<dbReference type="Proteomes" id="UP000023152">
    <property type="component" value="Unassembled WGS sequence"/>
</dbReference>
<sequence>MRSKGDEKKEDSQIIHPNKKYLKKQKSFDLEPLVVACRDLIGRSNIIYDTVFNRKDFTLVDKVYGELSSENPKSKQLSDNKHPDELARTLVQKLLAGSLRSAFPNITVCGDEGSVDYSAHDIVVPQKSTFEKTFQTQLEFPKSLKALNPREITIWIGIIIIFFCTKGGGDVKKKKKF</sequence>
<proteinExistence type="predicted"/>
<evidence type="ECO:0000256" key="1">
    <source>
        <dbReference type="SAM" id="Phobius"/>
    </source>
</evidence>